<dbReference type="SUPFAM" id="SSF56204">
    <property type="entry name" value="Hect, E3 ligase catalytic domain"/>
    <property type="match status" value="1"/>
</dbReference>
<dbReference type="Pfam" id="PF00632">
    <property type="entry name" value="HECT"/>
    <property type="match status" value="1"/>
</dbReference>
<dbReference type="InterPro" id="IPR035983">
    <property type="entry name" value="Hect_E3_ubiquitin_ligase"/>
</dbReference>
<comment type="catalytic activity">
    <reaction evidence="1">
        <text>S-ubiquitinyl-[E2 ubiquitin-conjugating enzyme]-L-cysteine + [acceptor protein]-L-lysine = [E2 ubiquitin-conjugating enzyme]-L-cysteine + N(6)-ubiquitinyl-[acceptor protein]-L-lysine.</text>
        <dbReference type="EC" id="2.3.2.26"/>
    </reaction>
</comment>
<dbReference type="OrthoDB" id="8068875at2759"/>
<dbReference type="EMBL" id="CAJNJA010020253">
    <property type="protein sequence ID" value="CAE7457212.1"/>
    <property type="molecule type" value="Genomic_DNA"/>
</dbReference>
<dbReference type="Gene3D" id="3.30.2160.10">
    <property type="entry name" value="Hect, E3 ligase catalytic domain"/>
    <property type="match status" value="1"/>
</dbReference>
<dbReference type="SMART" id="SM00119">
    <property type="entry name" value="HECTc"/>
    <property type="match status" value="1"/>
</dbReference>
<keyword evidence="3" id="KW-0808">Transferase</keyword>
<keyword evidence="8" id="KW-1185">Reference proteome</keyword>
<dbReference type="InterPro" id="IPR000569">
    <property type="entry name" value="HECT_dom"/>
</dbReference>
<organism evidence="7 8">
    <name type="scientific">Symbiodinium necroappetens</name>
    <dbReference type="NCBI Taxonomy" id="1628268"/>
    <lineage>
        <taxon>Eukaryota</taxon>
        <taxon>Sar</taxon>
        <taxon>Alveolata</taxon>
        <taxon>Dinophyceae</taxon>
        <taxon>Suessiales</taxon>
        <taxon>Symbiodiniaceae</taxon>
        <taxon>Symbiodinium</taxon>
    </lineage>
</organism>
<keyword evidence="4 5" id="KW-0833">Ubl conjugation pathway</keyword>
<dbReference type="FunFam" id="3.30.2410.10:FF:000011">
    <property type="entry name" value="Putative Ubiquitin-protein ligase E3C"/>
    <property type="match status" value="1"/>
</dbReference>
<name>A0A812RVC8_9DINO</name>
<proteinExistence type="predicted"/>
<dbReference type="GO" id="GO:0006511">
    <property type="term" value="P:ubiquitin-dependent protein catabolic process"/>
    <property type="evidence" value="ECO:0007669"/>
    <property type="project" value="TreeGrafter"/>
</dbReference>
<comment type="caution">
    <text evidence="7">The sequence shown here is derived from an EMBL/GenBank/DDBJ whole genome shotgun (WGS) entry which is preliminary data.</text>
</comment>
<evidence type="ECO:0000256" key="3">
    <source>
        <dbReference type="ARBA" id="ARBA00022679"/>
    </source>
</evidence>
<dbReference type="AlphaFoldDB" id="A0A812RVC8"/>
<dbReference type="Gene3D" id="3.30.2410.10">
    <property type="entry name" value="Hect, E3 ligase catalytic domain"/>
    <property type="match status" value="1"/>
</dbReference>
<dbReference type="PROSITE" id="PS50237">
    <property type="entry name" value="HECT"/>
    <property type="match status" value="1"/>
</dbReference>
<protein>
    <recommendedName>
        <fullName evidence="2">HECT-type E3 ubiquitin transferase</fullName>
        <ecNumber evidence="2">2.3.2.26</ecNumber>
    </recommendedName>
</protein>
<dbReference type="CDD" id="cd00078">
    <property type="entry name" value="HECTc"/>
    <property type="match status" value="1"/>
</dbReference>
<dbReference type="Proteomes" id="UP000601435">
    <property type="component" value="Unassembled WGS sequence"/>
</dbReference>
<evidence type="ECO:0000313" key="7">
    <source>
        <dbReference type="EMBL" id="CAE7457212.1"/>
    </source>
</evidence>
<evidence type="ECO:0000256" key="4">
    <source>
        <dbReference type="ARBA" id="ARBA00022786"/>
    </source>
</evidence>
<dbReference type="GO" id="GO:0000209">
    <property type="term" value="P:protein polyubiquitination"/>
    <property type="evidence" value="ECO:0007669"/>
    <property type="project" value="InterPro"/>
</dbReference>
<dbReference type="EC" id="2.3.2.26" evidence="2"/>
<reference evidence="7" key="1">
    <citation type="submission" date="2021-02" db="EMBL/GenBank/DDBJ databases">
        <authorList>
            <person name="Dougan E. K."/>
            <person name="Rhodes N."/>
            <person name="Thang M."/>
            <person name="Chan C."/>
        </authorList>
    </citation>
    <scope>NUCLEOTIDE SEQUENCE</scope>
</reference>
<dbReference type="GO" id="GO:0061630">
    <property type="term" value="F:ubiquitin protein ligase activity"/>
    <property type="evidence" value="ECO:0007669"/>
    <property type="project" value="UniProtKB-EC"/>
</dbReference>
<evidence type="ECO:0000256" key="5">
    <source>
        <dbReference type="PROSITE-ProRule" id="PRU00104"/>
    </source>
</evidence>
<gene>
    <name evidence="7" type="primary">Ube3c</name>
    <name evidence="7" type="ORF">SNEC2469_LOCUS12743</name>
</gene>
<dbReference type="InterPro" id="IPR044611">
    <property type="entry name" value="E3A/B/C-like"/>
</dbReference>
<evidence type="ECO:0000256" key="1">
    <source>
        <dbReference type="ARBA" id="ARBA00000885"/>
    </source>
</evidence>
<dbReference type="PANTHER" id="PTHR45700:SF2">
    <property type="entry name" value="UBIQUITIN-PROTEIN LIGASE E3C"/>
    <property type="match status" value="1"/>
</dbReference>
<dbReference type="Gene3D" id="3.90.1750.10">
    <property type="entry name" value="Hect, E3 ligase catalytic domains"/>
    <property type="match status" value="1"/>
</dbReference>
<accession>A0A812RVC8</accession>
<feature type="domain" description="HECT" evidence="6">
    <location>
        <begin position="141"/>
        <end position="477"/>
    </location>
</feature>
<evidence type="ECO:0000256" key="2">
    <source>
        <dbReference type="ARBA" id="ARBA00012485"/>
    </source>
</evidence>
<evidence type="ECO:0000259" key="6">
    <source>
        <dbReference type="PROSITE" id="PS50237"/>
    </source>
</evidence>
<evidence type="ECO:0000313" key="8">
    <source>
        <dbReference type="Proteomes" id="UP000601435"/>
    </source>
</evidence>
<feature type="active site" description="Glycyl thioester intermediate" evidence="5">
    <location>
        <position position="445"/>
    </location>
</feature>
<sequence length="477" mass="53444">MLRVHLSKVLSLVVQRTRRLNRKPWWLVPPLRAALQDKNFLEISANVSASLGVNESADAPCEAPQTMEAASAKLLEVALAEAPQMVPFEDRVAVMQAMIRVDKMQREDTRADWARASLRKHRIRRDYIMEDGFAAFAQLKTEAELRSTFVVEFVAADGSLESGIDGGGLFKEFMILVCRAAMSPAYGLFSASSDQTLYPFPTAHMLHPNAPQLYTFLGKVIGKAIYEQMLLEHQLSRAFLNRILDKMGDAEDLASMDREAARNIAQLRQTKNIKELGLTFSTAVPMPGGAIQEADLCQRGRFRAVTQDNVDSYVQLLMDHRVTAQMALQTHFFLEGLKCVLDLKWLRMFDARELGIIISGSSAGFDVADLKENTVYNGGFTDRSPVIRWLWDLLENGLDSEDMGRFLMFATSCSRPPLLGFKSFEPKFCIHKVDDSSRLPTASTCANLLKLPAYTSQQMLRDKLLQAIRSESGFDLS</sequence>
<dbReference type="PANTHER" id="PTHR45700">
    <property type="entry name" value="UBIQUITIN-PROTEIN LIGASE E3C"/>
    <property type="match status" value="1"/>
</dbReference>